<dbReference type="AlphaFoldDB" id="A0A9D4C3N5"/>
<comment type="caution">
    <text evidence="1">The sequence shown here is derived from an EMBL/GenBank/DDBJ whole genome shotgun (WGS) entry which is preliminary data.</text>
</comment>
<dbReference type="Proteomes" id="UP000828390">
    <property type="component" value="Unassembled WGS sequence"/>
</dbReference>
<sequence length="56" mass="7001">MTFRSFYSPLKMRYMRKQRNSYYTVHYQHKQIILHKNKQKPGCKTIRVHSYTAYSR</sequence>
<evidence type="ECO:0000313" key="2">
    <source>
        <dbReference type="Proteomes" id="UP000828390"/>
    </source>
</evidence>
<gene>
    <name evidence="1" type="ORF">DPMN_059531</name>
</gene>
<reference evidence="1" key="2">
    <citation type="submission" date="2020-11" db="EMBL/GenBank/DDBJ databases">
        <authorList>
            <person name="McCartney M.A."/>
            <person name="Auch B."/>
            <person name="Kono T."/>
            <person name="Mallez S."/>
            <person name="Becker A."/>
            <person name="Gohl D.M."/>
            <person name="Silverstein K.A.T."/>
            <person name="Koren S."/>
            <person name="Bechman K.B."/>
            <person name="Herman A."/>
            <person name="Abrahante J.E."/>
            <person name="Garbe J."/>
        </authorList>
    </citation>
    <scope>NUCLEOTIDE SEQUENCE</scope>
    <source>
        <strain evidence="1">Duluth1</strain>
        <tissue evidence="1">Whole animal</tissue>
    </source>
</reference>
<protein>
    <submittedName>
        <fullName evidence="1">Uncharacterized protein</fullName>
    </submittedName>
</protein>
<proteinExistence type="predicted"/>
<name>A0A9D4C3N5_DREPO</name>
<organism evidence="1 2">
    <name type="scientific">Dreissena polymorpha</name>
    <name type="common">Zebra mussel</name>
    <name type="synonym">Mytilus polymorpha</name>
    <dbReference type="NCBI Taxonomy" id="45954"/>
    <lineage>
        <taxon>Eukaryota</taxon>
        <taxon>Metazoa</taxon>
        <taxon>Spiralia</taxon>
        <taxon>Lophotrochozoa</taxon>
        <taxon>Mollusca</taxon>
        <taxon>Bivalvia</taxon>
        <taxon>Autobranchia</taxon>
        <taxon>Heteroconchia</taxon>
        <taxon>Euheterodonta</taxon>
        <taxon>Imparidentia</taxon>
        <taxon>Neoheterodontei</taxon>
        <taxon>Myida</taxon>
        <taxon>Dreissenoidea</taxon>
        <taxon>Dreissenidae</taxon>
        <taxon>Dreissena</taxon>
    </lineage>
</organism>
<accession>A0A9D4C3N5</accession>
<evidence type="ECO:0000313" key="1">
    <source>
        <dbReference type="EMBL" id="KAH3716802.1"/>
    </source>
</evidence>
<reference evidence="1" key="1">
    <citation type="journal article" date="2019" name="bioRxiv">
        <title>The Genome of the Zebra Mussel, Dreissena polymorpha: A Resource for Invasive Species Research.</title>
        <authorList>
            <person name="McCartney M.A."/>
            <person name="Auch B."/>
            <person name="Kono T."/>
            <person name="Mallez S."/>
            <person name="Zhang Y."/>
            <person name="Obille A."/>
            <person name="Becker A."/>
            <person name="Abrahante J.E."/>
            <person name="Garbe J."/>
            <person name="Badalamenti J.P."/>
            <person name="Herman A."/>
            <person name="Mangelson H."/>
            <person name="Liachko I."/>
            <person name="Sullivan S."/>
            <person name="Sone E.D."/>
            <person name="Koren S."/>
            <person name="Silverstein K.A.T."/>
            <person name="Beckman K.B."/>
            <person name="Gohl D.M."/>
        </authorList>
    </citation>
    <scope>NUCLEOTIDE SEQUENCE</scope>
    <source>
        <strain evidence="1">Duluth1</strain>
        <tissue evidence="1">Whole animal</tissue>
    </source>
</reference>
<dbReference type="EMBL" id="JAIWYP010000013">
    <property type="protein sequence ID" value="KAH3716802.1"/>
    <property type="molecule type" value="Genomic_DNA"/>
</dbReference>
<keyword evidence="2" id="KW-1185">Reference proteome</keyword>